<dbReference type="AlphaFoldDB" id="A0A5C6B1I2"/>
<sequence>MVSDWWQERQKSDVESTDSPHNRQVGGNTKSSSKRLLSRARSRERARKCHMSNRIKTLDQMSNQIFLFFSANLQWGTASKRSSKRQAEIPLAFGADLEYVLSRWAIPVRVASRVF</sequence>
<dbReference type="Proteomes" id="UP000320176">
    <property type="component" value="Unassembled WGS sequence"/>
</dbReference>
<feature type="compositionally biased region" description="Basic residues" evidence="1">
    <location>
        <begin position="32"/>
        <end position="49"/>
    </location>
</feature>
<feature type="region of interest" description="Disordered" evidence="1">
    <location>
        <begin position="1"/>
        <end position="49"/>
    </location>
</feature>
<proteinExistence type="predicted"/>
<keyword evidence="3" id="KW-1185">Reference proteome</keyword>
<name>A0A5C6B1I2_9BACT</name>
<reference evidence="2 3" key="1">
    <citation type="submission" date="2019-02" db="EMBL/GenBank/DDBJ databases">
        <title>Deep-cultivation of Planctomycetes and their phenomic and genomic characterization uncovers novel biology.</title>
        <authorList>
            <person name="Wiegand S."/>
            <person name="Jogler M."/>
            <person name="Boedeker C."/>
            <person name="Pinto D."/>
            <person name="Vollmers J."/>
            <person name="Rivas-Marin E."/>
            <person name="Kohn T."/>
            <person name="Peeters S.H."/>
            <person name="Heuer A."/>
            <person name="Rast P."/>
            <person name="Oberbeckmann S."/>
            <person name="Bunk B."/>
            <person name="Jeske O."/>
            <person name="Meyerdierks A."/>
            <person name="Storesund J.E."/>
            <person name="Kallscheuer N."/>
            <person name="Luecker S."/>
            <person name="Lage O.M."/>
            <person name="Pohl T."/>
            <person name="Merkel B.J."/>
            <person name="Hornburger P."/>
            <person name="Mueller R.-W."/>
            <person name="Bruemmer F."/>
            <person name="Labrenz M."/>
            <person name="Spormann A.M."/>
            <person name="Op Den Camp H."/>
            <person name="Overmann J."/>
            <person name="Amann R."/>
            <person name="Jetten M.S.M."/>
            <person name="Mascher T."/>
            <person name="Medema M.H."/>
            <person name="Devos D.P."/>
            <person name="Kaster A.-K."/>
            <person name="Ovreas L."/>
            <person name="Rohde M."/>
            <person name="Galperin M.Y."/>
            <person name="Jogler C."/>
        </authorList>
    </citation>
    <scope>NUCLEOTIDE SEQUENCE [LARGE SCALE GENOMIC DNA]</scope>
    <source>
        <strain evidence="2 3">Pla52n</strain>
    </source>
</reference>
<comment type="caution">
    <text evidence="2">The sequence shown here is derived from an EMBL/GenBank/DDBJ whole genome shotgun (WGS) entry which is preliminary data.</text>
</comment>
<accession>A0A5C6B1I2</accession>
<evidence type="ECO:0000313" key="3">
    <source>
        <dbReference type="Proteomes" id="UP000320176"/>
    </source>
</evidence>
<feature type="compositionally biased region" description="Basic and acidic residues" evidence="1">
    <location>
        <begin position="1"/>
        <end position="21"/>
    </location>
</feature>
<evidence type="ECO:0000256" key="1">
    <source>
        <dbReference type="SAM" id="MobiDB-lite"/>
    </source>
</evidence>
<evidence type="ECO:0000313" key="2">
    <source>
        <dbReference type="EMBL" id="TWU05677.1"/>
    </source>
</evidence>
<dbReference type="EMBL" id="SJPN01000002">
    <property type="protein sequence ID" value="TWU05677.1"/>
    <property type="molecule type" value="Genomic_DNA"/>
</dbReference>
<protein>
    <submittedName>
        <fullName evidence="2">Uncharacterized protein</fullName>
    </submittedName>
</protein>
<organism evidence="2 3">
    <name type="scientific">Stieleria varia</name>
    <dbReference type="NCBI Taxonomy" id="2528005"/>
    <lineage>
        <taxon>Bacteria</taxon>
        <taxon>Pseudomonadati</taxon>
        <taxon>Planctomycetota</taxon>
        <taxon>Planctomycetia</taxon>
        <taxon>Pirellulales</taxon>
        <taxon>Pirellulaceae</taxon>
        <taxon>Stieleria</taxon>
    </lineage>
</organism>
<gene>
    <name evidence="2" type="ORF">Pla52n_13920</name>
</gene>